<dbReference type="PANTHER" id="PTHR43537">
    <property type="entry name" value="TRANSCRIPTIONAL REGULATOR, GNTR FAMILY"/>
    <property type="match status" value="1"/>
</dbReference>
<dbReference type="SMART" id="SM00345">
    <property type="entry name" value="HTH_GNTR"/>
    <property type="match status" value="1"/>
</dbReference>
<dbReference type="GO" id="GO:0003700">
    <property type="term" value="F:DNA-binding transcription factor activity"/>
    <property type="evidence" value="ECO:0007669"/>
    <property type="project" value="InterPro"/>
</dbReference>
<organism evidence="5 6">
    <name type="scientific">Propioniciclava coleopterorum</name>
    <dbReference type="NCBI Taxonomy" id="2714937"/>
    <lineage>
        <taxon>Bacteria</taxon>
        <taxon>Bacillati</taxon>
        <taxon>Actinomycetota</taxon>
        <taxon>Actinomycetes</taxon>
        <taxon>Propionibacteriales</taxon>
        <taxon>Propionibacteriaceae</taxon>
        <taxon>Propioniciclava</taxon>
    </lineage>
</organism>
<feature type="domain" description="HTH gntR-type" evidence="4">
    <location>
        <begin position="5"/>
        <end position="72"/>
    </location>
</feature>
<accession>A0A6G7Y5E3</accession>
<dbReference type="PRINTS" id="PR00035">
    <property type="entry name" value="HTHGNTR"/>
</dbReference>
<dbReference type="KEGG" id="prv:G7070_06885"/>
<dbReference type="Pfam" id="PF00392">
    <property type="entry name" value="GntR"/>
    <property type="match status" value="1"/>
</dbReference>
<dbReference type="Gene3D" id="1.10.10.10">
    <property type="entry name" value="Winged helix-like DNA-binding domain superfamily/Winged helix DNA-binding domain"/>
    <property type="match status" value="1"/>
</dbReference>
<dbReference type="PANTHER" id="PTHR43537:SF24">
    <property type="entry name" value="GLUCONATE OPERON TRANSCRIPTIONAL REPRESSOR"/>
    <property type="match status" value="1"/>
</dbReference>
<proteinExistence type="predicted"/>
<evidence type="ECO:0000256" key="3">
    <source>
        <dbReference type="ARBA" id="ARBA00023163"/>
    </source>
</evidence>
<dbReference type="InterPro" id="IPR036390">
    <property type="entry name" value="WH_DNA-bd_sf"/>
</dbReference>
<keyword evidence="3" id="KW-0804">Transcription</keyword>
<reference evidence="5 6" key="1">
    <citation type="submission" date="2020-03" db="EMBL/GenBank/DDBJ databases">
        <title>Propioniciclava sp. nov., isolated from Hydrophilus acuminatus.</title>
        <authorList>
            <person name="Hyun D.-W."/>
            <person name="Bae J.-W."/>
        </authorList>
    </citation>
    <scope>NUCLEOTIDE SEQUENCE [LARGE SCALE GENOMIC DNA]</scope>
    <source>
        <strain evidence="5 6">HDW11</strain>
    </source>
</reference>
<keyword evidence="2" id="KW-0238">DNA-binding</keyword>
<dbReference type="AlphaFoldDB" id="A0A6G7Y5E3"/>
<dbReference type="RefSeq" id="WP_166233018.1">
    <property type="nucleotide sequence ID" value="NZ_CP049865.1"/>
</dbReference>
<keyword evidence="1" id="KW-0805">Transcription regulation</keyword>
<dbReference type="GO" id="GO:0003677">
    <property type="term" value="F:DNA binding"/>
    <property type="evidence" value="ECO:0007669"/>
    <property type="project" value="UniProtKB-KW"/>
</dbReference>
<dbReference type="InterPro" id="IPR000524">
    <property type="entry name" value="Tscrpt_reg_HTH_GntR"/>
</dbReference>
<dbReference type="PROSITE" id="PS50949">
    <property type="entry name" value="HTH_GNTR"/>
    <property type="match status" value="1"/>
</dbReference>
<sequence length="200" mass="21732">MSQASPLVTDLAKHLRGRILAGEFPPEAKVTESGLAAEYGVARPTVRSAIDVLVGEGLLVRSPFAALRVPSLPVSERGELIALLRFTEDRALARIRATQPDVRELRRAGSGSLHGFLATLVRVSGSTRLELIHRRTTFELVLLTQQHLGEVPAPDDDSARQAMCTFADAVATERWPEAEALLERLQDVRAGVVTAPTARR</sequence>
<name>A0A6G7Y5E3_9ACTN</name>
<dbReference type="Proteomes" id="UP000501058">
    <property type="component" value="Chromosome"/>
</dbReference>
<evidence type="ECO:0000256" key="1">
    <source>
        <dbReference type="ARBA" id="ARBA00023015"/>
    </source>
</evidence>
<dbReference type="InterPro" id="IPR036388">
    <property type="entry name" value="WH-like_DNA-bd_sf"/>
</dbReference>
<keyword evidence="6" id="KW-1185">Reference proteome</keyword>
<gene>
    <name evidence="5" type="ORF">G7070_06885</name>
</gene>
<evidence type="ECO:0000313" key="5">
    <source>
        <dbReference type="EMBL" id="QIK72042.1"/>
    </source>
</evidence>
<evidence type="ECO:0000256" key="2">
    <source>
        <dbReference type="ARBA" id="ARBA00023125"/>
    </source>
</evidence>
<dbReference type="EMBL" id="CP049865">
    <property type="protein sequence ID" value="QIK72042.1"/>
    <property type="molecule type" value="Genomic_DNA"/>
</dbReference>
<evidence type="ECO:0000313" key="6">
    <source>
        <dbReference type="Proteomes" id="UP000501058"/>
    </source>
</evidence>
<protein>
    <submittedName>
        <fullName evidence="5">GntR family transcriptional regulator</fullName>
    </submittedName>
</protein>
<evidence type="ECO:0000259" key="4">
    <source>
        <dbReference type="PROSITE" id="PS50949"/>
    </source>
</evidence>
<dbReference type="SUPFAM" id="SSF46785">
    <property type="entry name" value="Winged helix' DNA-binding domain"/>
    <property type="match status" value="1"/>
</dbReference>